<keyword evidence="3" id="KW-1185">Reference proteome</keyword>
<keyword evidence="1" id="KW-0812">Transmembrane</keyword>
<evidence type="ECO:0008006" key="4">
    <source>
        <dbReference type="Google" id="ProtNLM"/>
    </source>
</evidence>
<feature type="transmembrane region" description="Helical" evidence="1">
    <location>
        <begin position="6"/>
        <end position="26"/>
    </location>
</feature>
<protein>
    <recommendedName>
        <fullName evidence="4">PTS EIIB type-1 domain-containing protein</fullName>
    </recommendedName>
</protein>
<evidence type="ECO:0000313" key="2">
    <source>
        <dbReference type="EMBL" id="ATX71419.1"/>
    </source>
</evidence>
<dbReference type="RefSeq" id="WP_100254954.1">
    <property type="nucleotide sequence ID" value="NZ_CP015819.1"/>
</dbReference>
<dbReference type="AlphaFoldDB" id="A0A2K8KLG0"/>
<dbReference type="Proteomes" id="UP000231179">
    <property type="component" value="Chromosome"/>
</dbReference>
<organism evidence="2 3">
    <name type="scientific">Spiroplasma clarkii</name>
    <dbReference type="NCBI Taxonomy" id="2139"/>
    <lineage>
        <taxon>Bacteria</taxon>
        <taxon>Bacillati</taxon>
        <taxon>Mycoplasmatota</taxon>
        <taxon>Mollicutes</taxon>
        <taxon>Entomoplasmatales</taxon>
        <taxon>Spiroplasmataceae</taxon>
        <taxon>Spiroplasma</taxon>
    </lineage>
</organism>
<name>A0A2K8KLG0_9MOLU</name>
<proteinExistence type="predicted"/>
<evidence type="ECO:0000313" key="3">
    <source>
        <dbReference type="Proteomes" id="UP000231179"/>
    </source>
</evidence>
<dbReference type="OrthoDB" id="390356at2"/>
<dbReference type="EMBL" id="CP024870">
    <property type="protein sequence ID" value="ATX71419.1"/>
    <property type="molecule type" value="Genomic_DNA"/>
</dbReference>
<gene>
    <name evidence="2" type="ORF">SCLAR_v1c11190</name>
</gene>
<evidence type="ECO:0000256" key="1">
    <source>
        <dbReference type="SAM" id="Phobius"/>
    </source>
</evidence>
<accession>A0A2K8KLG0</accession>
<reference evidence="2 3" key="1">
    <citation type="submission" date="2017-11" db="EMBL/GenBank/DDBJ databases">
        <title>Complete genome sequence of Spiroplasma clarkii CN-5 (DSM 19994).</title>
        <authorList>
            <person name="Tsai Y.-M."/>
            <person name="Chang A."/>
            <person name="Lo W.-S."/>
            <person name="Kuo C.-H."/>
        </authorList>
    </citation>
    <scope>NUCLEOTIDE SEQUENCE [LARGE SCALE GENOMIC DNA]</scope>
    <source>
        <strain evidence="2 3">CN-5</strain>
    </source>
</reference>
<sequence length="119" mass="13801">MGSMLWSVLGILAIILAIVFLIYMTTSKSITTIFKRKNNLNFKHSFTYEHVLQGLGTIQNIKEVENEWISVFAVNLVNEKYLKRIGVKVTWKDNQLSLMVKGFNLTNFYKRLAKDIKDL</sequence>
<keyword evidence="1" id="KW-0472">Membrane</keyword>
<keyword evidence="1" id="KW-1133">Transmembrane helix</keyword>